<keyword evidence="1" id="KW-0812">Transmembrane</keyword>
<protein>
    <submittedName>
        <fullName evidence="2">Uncharacterized protein</fullName>
    </submittedName>
</protein>
<feature type="non-terminal residue" evidence="2">
    <location>
        <position position="154"/>
    </location>
</feature>
<dbReference type="PANTHER" id="PTHR11362:SF82">
    <property type="entry name" value="PHOSPHATIDYLETHANOLAMINE-BINDING PROTEIN 4"/>
    <property type="match status" value="1"/>
</dbReference>
<accession>A0A9P0F4N3</accession>
<dbReference type="Gene3D" id="3.90.280.10">
    <property type="entry name" value="PEBP-like"/>
    <property type="match status" value="1"/>
</dbReference>
<evidence type="ECO:0000313" key="3">
    <source>
        <dbReference type="Proteomes" id="UP001152759"/>
    </source>
</evidence>
<dbReference type="Pfam" id="PF01161">
    <property type="entry name" value="PBP"/>
    <property type="match status" value="1"/>
</dbReference>
<organism evidence="2 3">
    <name type="scientific">Bemisia tabaci</name>
    <name type="common">Sweetpotato whitefly</name>
    <name type="synonym">Aleurodes tabaci</name>
    <dbReference type="NCBI Taxonomy" id="7038"/>
    <lineage>
        <taxon>Eukaryota</taxon>
        <taxon>Metazoa</taxon>
        <taxon>Ecdysozoa</taxon>
        <taxon>Arthropoda</taxon>
        <taxon>Hexapoda</taxon>
        <taxon>Insecta</taxon>
        <taxon>Pterygota</taxon>
        <taxon>Neoptera</taxon>
        <taxon>Paraneoptera</taxon>
        <taxon>Hemiptera</taxon>
        <taxon>Sternorrhyncha</taxon>
        <taxon>Aleyrodoidea</taxon>
        <taxon>Aleyrodidae</taxon>
        <taxon>Aleyrodinae</taxon>
        <taxon>Bemisia</taxon>
    </lineage>
</organism>
<proteinExistence type="predicted"/>
<reference evidence="2" key="1">
    <citation type="submission" date="2021-12" db="EMBL/GenBank/DDBJ databases">
        <authorList>
            <person name="King R."/>
        </authorList>
    </citation>
    <scope>NUCLEOTIDE SEQUENCE</scope>
</reference>
<evidence type="ECO:0000256" key="1">
    <source>
        <dbReference type="SAM" id="Phobius"/>
    </source>
</evidence>
<keyword evidence="1" id="KW-0472">Membrane</keyword>
<keyword evidence="1" id="KW-1133">Transmembrane helix</keyword>
<dbReference type="SUPFAM" id="SSF49777">
    <property type="entry name" value="PEBP-like"/>
    <property type="match status" value="1"/>
</dbReference>
<dbReference type="CDD" id="cd00866">
    <property type="entry name" value="PEBP_euk"/>
    <property type="match status" value="1"/>
</dbReference>
<gene>
    <name evidence="2" type="ORF">BEMITA_LOCUS7708</name>
</gene>
<dbReference type="InterPro" id="IPR036610">
    <property type="entry name" value="PEBP-like_sf"/>
</dbReference>
<evidence type="ECO:0000313" key="2">
    <source>
        <dbReference type="EMBL" id="CAH0388822.1"/>
    </source>
</evidence>
<sequence length="154" mass="17727">MHWLAKVENQYVTLIMITLQVILISGLIPNLPEDIERKCLRDGIKPDIVDVIPDFEIEVMFGDGVLVEFGNEINERECQEEPNVLWPFEKNTTHYTLIMTDPDYPTRSNASQREFQHWLIGNIPGTVEGNGEELTPWYPPHPIKFGGKFSLIFS</sequence>
<dbReference type="PANTHER" id="PTHR11362">
    <property type="entry name" value="PHOSPHATIDYLETHANOLAMINE-BINDING PROTEIN"/>
    <property type="match status" value="1"/>
</dbReference>
<dbReference type="AlphaFoldDB" id="A0A9P0F4N3"/>
<feature type="transmembrane region" description="Helical" evidence="1">
    <location>
        <begin position="12"/>
        <end position="31"/>
    </location>
</feature>
<dbReference type="InterPro" id="IPR008914">
    <property type="entry name" value="PEBP"/>
</dbReference>
<keyword evidence="3" id="KW-1185">Reference proteome</keyword>
<dbReference type="EMBL" id="OU963865">
    <property type="protein sequence ID" value="CAH0388822.1"/>
    <property type="molecule type" value="Genomic_DNA"/>
</dbReference>
<name>A0A9P0F4N3_BEMTA</name>
<dbReference type="Proteomes" id="UP001152759">
    <property type="component" value="Chromosome 4"/>
</dbReference>
<dbReference type="InterPro" id="IPR035810">
    <property type="entry name" value="PEBP_euk"/>
</dbReference>